<evidence type="ECO:0000256" key="1">
    <source>
        <dbReference type="SAM" id="Coils"/>
    </source>
</evidence>
<accession>A0A195FJB0</accession>
<feature type="compositionally biased region" description="Basic residues" evidence="2">
    <location>
        <begin position="1207"/>
        <end position="1219"/>
    </location>
</feature>
<dbReference type="Gene3D" id="1.10.287.2610">
    <property type="match status" value="1"/>
</dbReference>
<reference evidence="4 5" key="1">
    <citation type="submission" date="2016-03" db="EMBL/GenBank/DDBJ databases">
        <title>Trachymyrmex septentrionalis WGS genome.</title>
        <authorList>
            <person name="Nygaard S."/>
            <person name="Hu H."/>
            <person name="Boomsma J."/>
            <person name="Zhang G."/>
        </authorList>
    </citation>
    <scope>NUCLEOTIDE SEQUENCE [LARGE SCALE GENOMIC DNA]</scope>
    <source>
        <strain evidence="4">Tsep2-gDNA-1</strain>
        <tissue evidence="4">Whole body</tissue>
    </source>
</reference>
<sequence>MDVQTGLVYVGIVVLSAAAIAFISMFGIREKSYEEAIAEQRKLPDDLLFSKKDKNKEKKHKNKAGKKVKEKKEEKDDKEDKDERSDHVQFEETPQILPSEPPVQESNKGNKKKGKLEKIKPILVNKDEPSVIVTELNSSQPPLAEANHFDVIHPKDDLELVRSQSKENLQQITQTEIVERVNKSPKDTPTKSKKNNKDAVKKKDENKDEKQDTVTYNNTSANKEAIKEALRDVKEQKEMPIKEVKEVVKEVIQQLPNKEPKKTKKKNDILSQMDGDAVNVELLMLCIQKAELSRSEIQILTNHLLNKQQDNPLEHSEWTEGRADPVIKLKKQLAEKEKALTDEHEASVAFQNKLKELRAEFNTERSRLLATTRQLEESLNAKITETQTLHTRMQHILESHVAEKQGFARQIEQLQTKVNEDATIIHKLQEDQGQTQGHLQQELMAQRKQMEVQFAQMRETENTLKSQLAQKHVEMQDLQNELQATCESSSGEIEMLRQQLGLMQGQLMHSEGQLQHFKETNDRLQDIARQLEESHRAHADLDHRLKSAHRHEQELQKQVNSLQAELNHAKNEANETSTLKVELSKTQTELIKLKSELSATMNEAKSEAAEIIALKNALSNKDDELKRSQDKFYAVQNDLQQSSMQVTRMESELNSVQKKLDMLKIDFEKTEGNLNEAKNDANKYQNEVYTLQEELANSCKELSIVHTQLRESSEMANELKALQTELNRLQSNEKKIGDGQFRIMKLQEENDRLRIELASAIEKQRELQQQQEDNKIHTDVVLATTESQHANLEEKVLLEKLTTELTHKEKEFNKLDERLHVLESNADKDQHFIRQLEEALEVQKSKNNELRTKNWKVMEALSAAELRAKSSDERNVKEVTQKIKEEQEEITKAFLQRIFPEIKVSEKTHEHWLKSFEDKLCAILNELKQKNTDQTNPDLEKQNKNLQGMVSHYKQIIYDTEGMLNKLQSHIESEETRWQSQLRQKENEVANLRVELNDMQAKLISGEEFKERVKELEDRIEHNRTGTLLKATQKACGELDGNELVTLEQLQEEKARLSQELEVECNKRATLDAEVTKLRSLVETSEASLVYEKTLVTQLQQEVSQLKNEICGGCSSSEQSMLNGPPTSDSLQSEPPLASQTLIAVLENTRLKNTEFANCSITKPVNLVNQSEQEIENNSLTTKYSSKSCHMTDHNTQANWNPVIGQQHKKHKKKRKVNL</sequence>
<dbReference type="InterPro" id="IPR040248">
    <property type="entry name" value="RRBP1"/>
</dbReference>
<feature type="compositionally biased region" description="Polar residues" evidence="2">
    <location>
        <begin position="1186"/>
        <end position="1200"/>
    </location>
</feature>
<dbReference type="PANTHER" id="PTHR18939:SF4">
    <property type="entry name" value="RIBOSOME-BINDING PROTEIN 1"/>
    <property type="match status" value="1"/>
</dbReference>
<feature type="region of interest" description="Disordered" evidence="2">
    <location>
        <begin position="1186"/>
        <end position="1219"/>
    </location>
</feature>
<keyword evidence="1" id="KW-0175">Coiled coil</keyword>
<organism evidence="4 5">
    <name type="scientific">Trachymyrmex septentrionalis</name>
    <dbReference type="NCBI Taxonomy" id="34720"/>
    <lineage>
        <taxon>Eukaryota</taxon>
        <taxon>Metazoa</taxon>
        <taxon>Ecdysozoa</taxon>
        <taxon>Arthropoda</taxon>
        <taxon>Hexapoda</taxon>
        <taxon>Insecta</taxon>
        <taxon>Pterygota</taxon>
        <taxon>Neoptera</taxon>
        <taxon>Endopterygota</taxon>
        <taxon>Hymenoptera</taxon>
        <taxon>Apocrita</taxon>
        <taxon>Aculeata</taxon>
        <taxon>Formicoidea</taxon>
        <taxon>Formicidae</taxon>
        <taxon>Myrmicinae</taxon>
        <taxon>Trachymyrmex</taxon>
    </lineage>
</organism>
<keyword evidence="3" id="KW-0812">Transmembrane</keyword>
<dbReference type="PANTHER" id="PTHR18939">
    <property type="entry name" value="RIBOSOME BINDING PROTEIN-1"/>
    <property type="match status" value="1"/>
</dbReference>
<evidence type="ECO:0000313" key="5">
    <source>
        <dbReference type="Proteomes" id="UP000078541"/>
    </source>
</evidence>
<protein>
    <submittedName>
        <fullName evidence="4">Ribosome-binding protein 1</fullName>
    </submittedName>
</protein>
<feature type="compositionally biased region" description="Basic and acidic residues" evidence="2">
    <location>
        <begin position="44"/>
        <end position="56"/>
    </location>
</feature>
<feature type="compositionally biased region" description="Basic and acidic residues" evidence="2">
    <location>
        <begin position="177"/>
        <end position="212"/>
    </location>
</feature>
<evidence type="ECO:0000256" key="3">
    <source>
        <dbReference type="SAM" id="Phobius"/>
    </source>
</evidence>
<feature type="region of interest" description="Disordered" evidence="2">
    <location>
        <begin position="165"/>
        <end position="218"/>
    </location>
</feature>
<dbReference type="GO" id="GO:0005789">
    <property type="term" value="C:endoplasmic reticulum membrane"/>
    <property type="evidence" value="ECO:0007669"/>
    <property type="project" value="TreeGrafter"/>
</dbReference>
<feature type="compositionally biased region" description="Basic residues" evidence="2">
    <location>
        <begin position="57"/>
        <end position="69"/>
    </location>
</feature>
<feature type="coiled-coil region" evidence="1">
    <location>
        <begin position="397"/>
        <end position="481"/>
    </location>
</feature>
<feature type="transmembrane region" description="Helical" evidence="3">
    <location>
        <begin position="7"/>
        <end position="28"/>
    </location>
</feature>
<dbReference type="AlphaFoldDB" id="A0A195FJB0"/>
<feature type="coiled-coil region" evidence="1">
    <location>
        <begin position="798"/>
        <end position="896"/>
    </location>
</feature>
<dbReference type="Proteomes" id="UP000078541">
    <property type="component" value="Unassembled WGS sequence"/>
</dbReference>
<feature type="region of interest" description="Disordered" evidence="2">
    <location>
        <begin position="44"/>
        <end position="123"/>
    </location>
</feature>
<feature type="compositionally biased region" description="Basic and acidic residues" evidence="2">
    <location>
        <begin position="81"/>
        <end position="90"/>
    </location>
</feature>
<keyword evidence="5" id="KW-1185">Reference proteome</keyword>
<name>A0A195FJB0_9HYME</name>
<feature type="coiled-coil region" evidence="1">
    <location>
        <begin position="975"/>
        <end position="1002"/>
    </location>
</feature>
<dbReference type="STRING" id="34720.A0A195FJB0"/>
<keyword evidence="3" id="KW-1133">Transmembrane helix</keyword>
<evidence type="ECO:0000256" key="2">
    <source>
        <dbReference type="SAM" id="MobiDB-lite"/>
    </source>
</evidence>
<proteinExistence type="predicted"/>
<evidence type="ECO:0000313" key="4">
    <source>
        <dbReference type="EMBL" id="KYN40347.1"/>
    </source>
</evidence>
<gene>
    <name evidence="4" type="ORF">ALC56_05292</name>
</gene>
<keyword evidence="3" id="KW-0472">Membrane</keyword>
<feature type="compositionally biased region" description="Polar residues" evidence="2">
    <location>
        <begin position="165"/>
        <end position="176"/>
    </location>
</feature>
<dbReference type="EMBL" id="KQ981523">
    <property type="protein sequence ID" value="KYN40347.1"/>
    <property type="molecule type" value="Genomic_DNA"/>
</dbReference>
<feature type="coiled-coil region" evidence="1">
    <location>
        <begin position="514"/>
        <end position="770"/>
    </location>
</feature>